<proteinExistence type="predicted"/>
<name>A0A1B6HLR6_9HEMI</name>
<evidence type="ECO:0000256" key="1">
    <source>
        <dbReference type="SAM" id="MobiDB-lite"/>
    </source>
</evidence>
<organism evidence="2">
    <name type="scientific">Homalodisca liturata</name>
    <dbReference type="NCBI Taxonomy" id="320908"/>
    <lineage>
        <taxon>Eukaryota</taxon>
        <taxon>Metazoa</taxon>
        <taxon>Ecdysozoa</taxon>
        <taxon>Arthropoda</taxon>
        <taxon>Hexapoda</taxon>
        <taxon>Insecta</taxon>
        <taxon>Pterygota</taxon>
        <taxon>Neoptera</taxon>
        <taxon>Paraneoptera</taxon>
        <taxon>Hemiptera</taxon>
        <taxon>Auchenorrhyncha</taxon>
        <taxon>Membracoidea</taxon>
        <taxon>Cicadellidae</taxon>
        <taxon>Cicadellinae</taxon>
        <taxon>Proconiini</taxon>
        <taxon>Homalodisca</taxon>
    </lineage>
</organism>
<evidence type="ECO:0000313" key="2">
    <source>
        <dbReference type="EMBL" id="JAS75640.1"/>
    </source>
</evidence>
<feature type="compositionally biased region" description="Polar residues" evidence="1">
    <location>
        <begin position="45"/>
        <end position="57"/>
    </location>
</feature>
<feature type="compositionally biased region" description="Basic and acidic residues" evidence="1">
    <location>
        <begin position="69"/>
        <end position="87"/>
    </location>
</feature>
<sequence>MDSYAETLVMDNLIPNSAWKDYSAANTNYAFEAFEAEEKQPGSIAHTNGSSRSTMPLTSKPMPPQNPSHPREPPHGYHERGSHHYADTRSLQRPRYSSHGPPQQERSTYSLPRHANQPPPPPHHNGYYTHRPPRPHNDQLQPDFYFMPSQRKYSGEVVRVYVDYNNPRK</sequence>
<reference evidence="2" key="1">
    <citation type="submission" date="2015-11" db="EMBL/GenBank/DDBJ databases">
        <title>De novo transcriptome assembly of four potential Pierce s Disease insect vectors from Arizona vineyards.</title>
        <authorList>
            <person name="Tassone E.E."/>
        </authorList>
    </citation>
    <scope>NUCLEOTIDE SEQUENCE</scope>
</reference>
<feature type="region of interest" description="Disordered" evidence="1">
    <location>
        <begin position="37"/>
        <end position="152"/>
    </location>
</feature>
<gene>
    <name evidence="2" type="ORF">g.42834</name>
</gene>
<dbReference type="EMBL" id="GECU01032066">
    <property type="protein sequence ID" value="JAS75640.1"/>
    <property type="molecule type" value="Transcribed_RNA"/>
</dbReference>
<accession>A0A1B6HLR6</accession>
<feature type="compositionally biased region" description="Polar residues" evidence="1">
    <location>
        <begin position="100"/>
        <end position="110"/>
    </location>
</feature>
<dbReference type="AlphaFoldDB" id="A0A1B6HLR6"/>
<protein>
    <submittedName>
        <fullName evidence="2">Uncharacterized protein</fullName>
    </submittedName>
</protein>